<keyword evidence="2 6" id="KW-0812">Transmembrane</keyword>
<feature type="transmembrane region" description="Helical" evidence="6">
    <location>
        <begin position="452"/>
        <end position="476"/>
    </location>
</feature>
<dbReference type="InterPro" id="IPR036259">
    <property type="entry name" value="MFS_trans_sf"/>
</dbReference>
<evidence type="ECO:0000256" key="1">
    <source>
        <dbReference type="ARBA" id="ARBA00004141"/>
    </source>
</evidence>
<dbReference type="PROSITE" id="PS50850">
    <property type="entry name" value="MFS"/>
    <property type="match status" value="1"/>
</dbReference>
<dbReference type="InterPro" id="IPR020846">
    <property type="entry name" value="MFS_dom"/>
</dbReference>
<feature type="transmembrane region" description="Helical" evidence="6">
    <location>
        <begin position="229"/>
        <end position="247"/>
    </location>
</feature>
<feature type="region of interest" description="Disordered" evidence="5">
    <location>
        <begin position="1"/>
        <end position="40"/>
    </location>
</feature>
<feature type="transmembrane region" description="Helical" evidence="6">
    <location>
        <begin position="253"/>
        <end position="272"/>
    </location>
</feature>
<dbReference type="Proteomes" id="UP001295740">
    <property type="component" value="Unassembled WGS sequence"/>
</dbReference>
<accession>A0AAI8V8T2</accession>
<feature type="transmembrane region" description="Helical" evidence="6">
    <location>
        <begin position="186"/>
        <end position="208"/>
    </location>
</feature>
<feature type="compositionally biased region" description="Basic and acidic residues" evidence="5">
    <location>
        <begin position="1"/>
        <end position="15"/>
    </location>
</feature>
<feature type="transmembrane region" description="Helical" evidence="6">
    <location>
        <begin position="350"/>
        <end position="375"/>
    </location>
</feature>
<feature type="transmembrane region" description="Helical" evidence="6">
    <location>
        <begin position="395"/>
        <end position="413"/>
    </location>
</feature>
<dbReference type="SUPFAM" id="SSF103473">
    <property type="entry name" value="MFS general substrate transporter"/>
    <property type="match status" value="1"/>
</dbReference>
<dbReference type="GO" id="GO:0016020">
    <property type="term" value="C:membrane"/>
    <property type="evidence" value="ECO:0007669"/>
    <property type="project" value="UniProtKB-SubCell"/>
</dbReference>
<feature type="transmembrane region" description="Helical" evidence="6">
    <location>
        <begin position="66"/>
        <end position="86"/>
    </location>
</feature>
<feature type="domain" description="Major facilitator superfamily (MFS) profile" evidence="7">
    <location>
        <begin position="74"/>
        <end position="513"/>
    </location>
</feature>
<feature type="transmembrane region" description="Helical" evidence="6">
    <location>
        <begin position="159"/>
        <end position="180"/>
    </location>
</feature>
<evidence type="ECO:0000313" key="9">
    <source>
        <dbReference type="Proteomes" id="UP001295740"/>
    </source>
</evidence>
<reference evidence="8" key="1">
    <citation type="submission" date="2023-10" db="EMBL/GenBank/DDBJ databases">
        <authorList>
            <person name="Hackl T."/>
        </authorList>
    </citation>
    <scope>NUCLEOTIDE SEQUENCE</scope>
</reference>
<feature type="transmembrane region" description="Helical" evidence="6">
    <location>
        <begin position="123"/>
        <end position="147"/>
    </location>
</feature>
<evidence type="ECO:0000256" key="4">
    <source>
        <dbReference type="ARBA" id="ARBA00023136"/>
    </source>
</evidence>
<comment type="subcellular location">
    <subcellularLocation>
        <location evidence="1">Membrane</location>
        <topology evidence="1">Multi-pass membrane protein</topology>
    </subcellularLocation>
</comment>
<dbReference type="GO" id="GO:0022857">
    <property type="term" value="F:transmembrane transporter activity"/>
    <property type="evidence" value="ECO:0007669"/>
    <property type="project" value="InterPro"/>
</dbReference>
<dbReference type="AlphaFoldDB" id="A0AAI8V8T2"/>
<name>A0AAI8V8T2_9PEZI</name>
<proteinExistence type="predicted"/>
<dbReference type="CDD" id="cd06174">
    <property type="entry name" value="MFS"/>
    <property type="match status" value="1"/>
</dbReference>
<dbReference type="Gene3D" id="1.20.1250.20">
    <property type="entry name" value="MFS general substrate transporter like domains"/>
    <property type="match status" value="2"/>
</dbReference>
<dbReference type="PANTHER" id="PTHR23507">
    <property type="entry name" value="ZGC:174356"/>
    <property type="match status" value="1"/>
</dbReference>
<evidence type="ECO:0000256" key="2">
    <source>
        <dbReference type="ARBA" id="ARBA00022692"/>
    </source>
</evidence>
<keyword evidence="9" id="KW-1185">Reference proteome</keyword>
<feature type="transmembrane region" description="Helical" evidence="6">
    <location>
        <begin position="311"/>
        <end position="330"/>
    </location>
</feature>
<evidence type="ECO:0000256" key="3">
    <source>
        <dbReference type="ARBA" id="ARBA00022989"/>
    </source>
</evidence>
<evidence type="ECO:0000256" key="6">
    <source>
        <dbReference type="SAM" id="Phobius"/>
    </source>
</evidence>
<keyword evidence="4 6" id="KW-0472">Membrane</keyword>
<gene>
    <name evidence="8" type="ORF">KHLLAP_LOCUS918</name>
</gene>
<dbReference type="PANTHER" id="PTHR23507:SF1">
    <property type="entry name" value="FI18259P1-RELATED"/>
    <property type="match status" value="1"/>
</dbReference>
<organism evidence="8 9">
    <name type="scientific">Anthostomella pinea</name>
    <dbReference type="NCBI Taxonomy" id="933095"/>
    <lineage>
        <taxon>Eukaryota</taxon>
        <taxon>Fungi</taxon>
        <taxon>Dikarya</taxon>
        <taxon>Ascomycota</taxon>
        <taxon>Pezizomycotina</taxon>
        <taxon>Sordariomycetes</taxon>
        <taxon>Xylariomycetidae</taxon>
        <taxon>Xylariales</taxon>
        <taxon>Xylariaceae</taxon>
        <taxon>Anthostomella</taxon>
    </lineage>
</organism>
<comment type="caution">
    <text evidence="8">The sequence shown here is derived from an EMBL/GenBank/DDBJ whole genome shotgun (WGS) entry which is preliminary data.</text>
</comment>
<sequence length="527" mass="56938">MATDQAQEHAQEQRHSSSALDSGFEHTEASPLLQDHPRRPAHRTGLSVASIASIAKLPKAHRSNTIVNLLCLIIFIATSAGGFVAIPYTRLVEDVLCHQYYDVESMQPIDENLCKENTIQSKLAFIIAIGGAIDAIVGFLAAFPWGLVADRFGRKPVSALAIAGLVMGLLWTMAVVYFHNALQLEAVWLASAGSLLGGGNAVLIGVILSMISDATNEEERAIAFMRTHVCSLGGNLLSPALASAMMIKTGPWPPLWVAVALQVVSAVSFLFLPETLPHKRLHGNDEATEPANLKSRMSRYRESLSMLKSPSLVLLLLTALVTGPVAYSTLQFMVQFISKRYSLRLYETGYVQAAFGVAQVVQALIILPWWSRFLLKETTPATLRAPGEHHRDLSISRWSFAILTIGVMVLGLSPTLASFIFGLMLMALGSGFNSLARSVMSLYVDPEHRSRLFSLVGMVDVLGVVYAQPMLAGLFALGLKLGGGWIGLPYYGLAVLVATAGSLLLFVRLPGTGQGLSPAHEDENHQD</sequence>
<dbReference type="InterPro" id="IPR011701">
    <property type="entry name" value="MFS"/>
</dbReference>
<keyword evidence="3 6" id="KW-1133">Transmembrane helix</keyword>
<feature type="transmembrane region" description="Helical" evidence="6">
    <location>
        <begin position="488"/>
        <end position="507"/>
    </location>
</feature>
<evidence type="ECO:0000259" key="7">
    <source>
        <dbReference type="PROSITE" id="PS50850"/>
    </source>
</evidence>
<dbReference type="Pfam" id="PF07690">
    <property type="entry name" value="MFS_1"/>
    <property type="match status" value="1"/>
</dbReference>
<protein>
    <submittedName>
        <fullName evidence="8">Uu.00g033030.m01.CDS01</fullName>
    </submittedName>
</protein>
<evidence type="ECO:0000313" key="8">
    <source>
        <dbReference type="EMBL" id="CAJ2500450.1"/>
    </source>
</evidence>
<dbReference type="EMBL" id="CAUWAG010000003">
    <property type="protein sequence ID" value="CAJ2500450.1"/>
    <property type="molecule type" value="Genomic_DNA"/>
</dbReference>
<evidence type="ECO:0000256" key="5">
    <source>
        <dbReference type="SAM" id="MobiDB-lite"/>
    </source>
</evidence>